<name>A0A5C4JG48_9ACTN</name>
<dbReference type="InterPro" id="IPR001736">
    <property type="entry name" value="PLipase_D/transphosphatidylase"/>
</dbReference>
<dbReference type="Gene3D" id="3.30.870.10">
    <property type="entry name" value="Endonuclease Chain A"/>
    <property type="match status" value="2"/>
</dbReference>
<dbReference type="PROSITE" id="PS50035">
    <property type="entry name" value="PLD"/>
    <property type="match status" value="1"/>
</dbReference>
<dbReference type="RefSeq" id="WP_138644438.1">
    <property type="nucleotide sequence ID" value="NZ_VCKW01000029.1"/>
</dbReference>
<dbReference type="GO" id="GO:0004630">
    <property type="term" value="F:phospholipase D activity"/>
    <property type="evidence" value="ECO:0007669"/>
    <property type="project" value="UniProtKB-EC"/>
</dbReference>
<dbReference type="GO" id="GO:0009395">
    <property type="term" value="P:phospholipid catabolic process"/>
    <property type="evidence" value="ECO:0007669"/>
    <property type="project" value="TreeGrafter"/>
</dbReference>
<keyword evidence="3" id="KW-0378">Hydrolase</keyword>
<dbReference type="InterPro" id="IPR015679">
    <property type="entry name" value="PLipase_D_fam"/>
</dbReference>
<dbReference type="Pfam" id="PF13091">
    <property type="entry name" value="PLDc_2"/>
    <property type="match status" value="1"/>
</dbReference>
<organism evidence="6 7">
    <name type="scientific">Actinomadura soli</name>
    <dbReference type="NCBI Taxonomy" id="2508997"/>
    <lineage>
        <taxon>Bacteria</taxon>
        <taxon>Bacillati</taxon>
        <taxon>Actinomycetota</taxon>
        <taxon>Actinomycetes</taxon>
        <taxon>Streptosporangiales</taxon>
        <taxon>Thermomonosporaceae</taxon>
        <taxon>Actinomadura</taxon>
    </lineage>
</organism>
<evidence type="ECO:0000259" key="5">
    <source>
        <dbReference type="PROSITE" id="PS50035"/>
    </source>
</evidence>
<keyword evidence="7" id="KW-1185">Reference proteome</keyword>
<keyword evidence="4" id="KW-0443">Lipid metabolism</keyword>
<dbReference type="InterPro" id="IPR025202">
    <property type="entry name" value="PLD-like_dom"/>
</dbReference>
<accession>A0A5C4JG48</accession>
<protein>
    <recommendedName>
        <fullName evidence="5">PLD phosphodiesterase domain-containing protein</fullName>
    </recommendedName>
</protein>
<reference evidence="6 7" key="1">
    <citation type="submission" date="2019-05" db="EMBL/GenBank/DDBJ databases">
        <title>Draft genome sequence of Actinomadura sp. 14C53.</title>
        <authorList>
            <person name="Saricaoglu S."/>
            <person name="Isik K."/>
        </authorList>
    </citation>
    <scope>NUCLEOTIDE SEQUENCE [LARGE SCALE GENOMIC DNA]</scope>
    <source>
        <strain evidence="6 7">14C53</strain>
    </source>
</reference>
<feature type="domain" description="PLD phosphodiesterase" evidence="5">
    <location>
        <begin position="371"/>
        <end position="398"/>
    </location>
</feature>
<evidence type="ECO:0000256" key="2">
    <source>
        <dbReference type="ARBA" id="ARBA00022737"/>
    </source>
</evidence>
<gene>
    <name evidence="6" type="ORF">ETD83_08065</name>
</gene>
<keyword evidence="2" id="KW-0677">Repeat</keyword>
<evidence type="ECO:0000256" key="1">
    <source>
        <dbReference type="ARBA" id="ARBA00000798"/>
    </source>
</evidence>
<evidence type="ECO:0000256" key="4">
    <source>
        <dbReference type="ARBA" id="ARBA00023098"/>
    </source>
</evidence>
<evidence type="ECO:0000313" key="6">
    <source>
        <dbReference type="EMBL" id="TMR04731.1"/>
    </source>
</evidence>
<dbReference type="PANTHER" id="PTHR18896:SF76">
    <property type="entry name" value="PHOSPHOLIPASE"/>
    <property type="match status" value="1"/>
</dbReference>
<evidence type="ECO:0000256" key="3">
    <source>
        <dbReference type="ARBA" id="ARBA00022801"/>
    </source>
</evidence>
<dbReference type="Proteomes" id="UP000309174">
    <property type="component" value="Unassembled WGS sequence"/>
</dbReference>
<proteinExistence type="predicted"/>
<dbReference type="OrthoDB" id="8828485at2"/>
<dbReference type="PANTHER" id="PTHR18896">
    <property type="entry name" value="PHOSPHOLIPASE D"/>
    <property type="match status" value="1"/>
</dbReference>
<evidence type="ECO:0000313" key="7">
    <source>
        <dbReference type="Proteomes" id="UP000309174"/>
    </source>
</evidence>
<dbReference type="SUPFAM" id="SSF56024">
    <property type="entry name" value="Phospholipase D/nuclease"/>
    <property type="match status" value="2"/>
</dbReference>
<dbReference type="AlphaFoldDB" id="A0A5C4JG48"/>
<dbReference type="EMBL" id="VCKW01000029">
    <property type="protein sequence ID" value="TMR04731.1"/>
    <property type="molecule type" value="Genomic_DNA"/>
</dbReference>
<comment type="caution">
    <text evidence="6">The sequence shown here is derived from an EMBL/GenBank/DDBJ whole genome shotgun (WGS) entry which is preliminary data.</text>
</comment>
<comment type="catalytic activity">
    <reaction evidence="1">
        <text>a 1,2-diacyl-sn-glycero-3-phosphocholine + H2O = a 1,2-diacyl-sn-glycero-3-phosphate + choline + H(+)</text>
        <dbReference type="Rhea" id="RHEA:14445"/>
        <dbReference type="ChEBI" id="CHEBI:15354"/>
        <dbReference type="ChEBI" id="CHEBI:15377"/>
        <dbReference type="ChEBI" id="CHEBI:15378"/>
        <dbReference type="ChEBI" id="CHEBI:57643"/>
        <dbReference type="ChEBI" id="CHEBI:58608"/>
        <dbReference type="EC" id="3.1.4.4"/>
    </reaction>
</comment>
<dbReference type="SMART" id="SM00155">
    <property type="entry name" value="PLDc"/>
    <property type="match status" value="2"/>
</dbReference>
<sequence>MASTDPATWFLPASQMPRFPAFTSENQVTPLVDGREYMAHLAARLAGQVSGDHLHFTGWRTTGAQALEPDFAPGVTFLDQVSDLMSRGVTGRFLIWLAGPGGSGSGSGSGGAAPASQMVENIDFVAQANNLGATAVLDNRTVSFSSHHQKTAVLSVDGVEWAYTGGIDIAPDRWDVPAHDQPSGRTREGFDAWHDVHCAVQGPAAAHVWQNFTDRWNDPTPANSIPAMPGPVVPPPIVGGPPAPFSAGTHHVQVLRTLACNVYPFGIAGEQTVRQLYERAVDNAEHYVYIEDQYLWPCTGDFSGGPAGLVNRLREATVRGVKVICVVAHRNDLAVTAPYHNQMQQDVLDLLRRDRPDNVFVFHLQTPGQGSDIYVHAKLMIVDDCLAVIGSPNISRRSQTSDSELSVAVVDADVVPGTMDGVAVPVCRFAKDLRIALWSEHLGLPDPSAVDDPIAGLTEWPDQNISTPDAPDSRHHAVCHFVDPDRPLPFLPDLRPLMNLETTCFP</sequence>
<dbReference type="CDD" id="cd09105">
    <property type="entry name" value="PLDc_vPLD1_2_like_2"/>
    <property type="match status" value="1"/>
</dbReference>